<dbReference type="InterPro" id="IPR050817">
    <property type="entry name" value="DjlA_DnaK_co-chaperone"/>
</dbReference>
<feature type="compositionally biased region" description="Basic and acidic residues" evidence="1">
    <location>
        <begin position="118"/>
        <end position="127"/>
    </location>
</feature>
<dbReference type="PROSITE" id="PS00636">
    <property type="entry name" value="DNAJ_1"/>
    <property type="match status" value="1"/>
</dbReference>
<evidence type="ECO:0000313" key="4">
    <source>
        <dbReference type="Proteomes" id="UP000799753"/>
    </source>
</evidence>
<proteinExistence type="predicted"/>
<feature type="domain" description="J" evidence="2">
    <location>
        <begin position="3"/>
        <end position="73"/>
    </location>
</feature>
<feature type="compositionally biased region" description="Polar residues" evidence="1">
    <location>
        <begin position="173"/>
        <end position="183"/>
    </location>
</feature>
<gene>
    <name evidence="3" type="ORF">P280DRAFT_263161</name>
</gene>
<evidence type="ECO:0000259" key="2">
    <source>
        <dbReference type="PROSITE" id="PS50076"/>
    </source>
</evidence>
<feature type="region of interest" description="Disordered" evidence="1">
    <location>
        <begin position="74"/>
        <end position="127"/>
    </location>
</feature>
<evidence type="ECO:0000256" key="1">
    <source>
        <dbReference type="SAM" id="MobiDB-lite"/>
    </source>
</evidence>
<feature type="region of interest" description="Disordered" evidence="1">
    <location>
        <begin position="144"/>
        <end position="256"/>
    </location>
</feature>
<feature type="compositionally biased region" description="Acidic residues" evidence="1">
    <location>
        <begin position="308"/>
        <end position="318"/>
    </location>
</feature>
<dbReference type="PRINTS" id="PR00625">
    <property type="entry name" value="JDOMAIN"/>
</dbReference>
<feature type="compositionally biased region" description="Polar residues" evidence="1">
    <location>
        <begin position="218"/>
        <end position="237"/>
    </location>
</feature>
<dbReference type="InterPro" id="IPR036869">
    <property type="entry name" value="J_dom_sf"/>
</dbReference>
<organism evidence="3 4">
    <name type="scientific">Massarina eburnea CBS 473.64</name>
    <dbReference type="NCBI Taxonomy" id="1395130"/>
    <lineage>
        <taxon>Eukaryota</taxon>
        <taxon>Fungi</taxon>
        <taxon>Dikarya</taxon>
        <taxon>Ascomycota</taxon>
        <taxon>Pezizomycotina</taxon>
        <taxon>Dothideomycetes</taxon>
        <taxon>Pleosporomycetidae</taxon>
        <taxon>Pleosporales</taxon>
        <taxon>Massarineae</taxon>
        <taxon>Massarinaceae</taxon>
        <taxon>Massarina</taxon>
    </lineage>
</organism>
<feature type="region of interest" description="Disordered" evidence="1">
    <location>
        <begin position="298"/>
        <end position="328"/>
    </location>
</feature>
<reference evidence="3" key="1">
    <citation type="journal article" date="2020" name="Stud. Mycol.">
        <title>101 Dothideomycetes genomes: a test case for predicting lifestyles and emergence of pathogens.</title>
        <authorList>
            <person name="Haridas S."/>
            <person name="Albert R."/>
            <person name="Binder M."/>
            <person name="Bloem J."/>
            <person name="Labutti K."/>
            <person name="Salamov A."/>
            <person name="Andreopoulos B."/>
            <person name="Baker S."/>
            <person name="Barry K."/>
            <person name="Bills G."/>
            <person name="Bluhm B."/>
            <person name="Cannon C."/>
            <person name="Castanera R."/>
            <person name="Culley D."/>
            <person name="Daum C."/>
            <person name="Ezra D."/>
            <person name="Gonzalez J."/>
            <person name="Henrissat B."/>
            <person name="Kuo A."/>
            <person name="Liang C."/>
            <person name="Lipzen A."/>
            <person name="Lutzoni F."/>
            <person name="Magnuson J."/>
            <person name="Mondo S."/>
            <person name="Nolan M."/>
            <person name="Ohm R."/>
            <person name="Pangilinan J."/>
            <person name="Park H.-J."/>
            <person name="Ramirez L."/>
            <person name="Alfaro M."/>
            <person name="Sun H."/>
            <person name="Tritt A."/>
            <person name="Yoshinaga Y."/>
            <person name="Zwiers L.-H."/>
            <person name="Turgeon B."/>
            <person name="Goodwin S."/>
            <person name="Spatafora J."/>
            <person name="Crous P."/>
            <person name="Grigoriev I."/>
        </authorList>
    </citation>
    <scope>NUCLEOTIDE SEQUENCE</scope>
    <source>
        <strain evidence="3">CBS 473.64</strain>
    </source>
</reference>
<dbReference type="InterPro" id="IPR018253">
    <property type="entry name" value="DnaJ_domain_CS"/>
</dbReference>
<dbReference type="EMBL" id="MU006781">
    <property type="protein sequence ID" value="KAF2642325.1"/>
    <property type="molecule type" value="Genomic_DNA"/>
</dbReference>
<dbReference type="PROSITE" id="PS50076">
    <property type="entry name" value="DNAJ_2"/>
    <property type="match status" value="1"/>
</dbReference>
<dbReference type="AlphaFoldDB" id="A0A6A6S403"/>
<dbReference type="Proteomes" id="UP000799753">
    <property type="component" value="Unassembled WGS sequence"/>
</dbReference>
<sequence length="342" mass="37562">MATYYDILEIPINSTADEVKRAYHRLVLIHHPDKTAHLPPHERDKRTILFREIQAAYEVLYDVTKRTAYDNAMFPGTFQPNPTAVPDNRNPNPWKDRNTSRNDKDSNKGHKHGPMSTDSREGGSFKMEREVNMTPDEFRAYHEESMKNKNRTPAPEEAETMSGRRGGQRFGPPNNSGRATHTTELAAGGTPASGGVSGERRRRQERPYNAPFDAEPAYSSTYPVPTAGTSANANPTAGSEPGPTFYGQGPQESTNPFVSAPAFAAAAPVSASGPPFGGADSAYANTNAHRTYLQTQQAAAEAARATEEGGEERGEEEGAEMKVKGDKRRSRFGKMFKWARKS</sequence>
<keyword evidence="4" id="KW-1185">Reference proteome</keyword>
<feature type="compositionally biased region" description="Basic and acidic residues" evidence="1">
    <location>
        <begin position="94"/>
        <end position="108"/>
    </location>
</feature>
<dbReference type="InterPro" id="IPR001623">
    <property type="entry name" value="DnaJ_domain"/>
</dbReference>
<dbReference type="PANTHER" id="PTHR24074">
    <property type="entry name" value="CO-CHAPERONE PROTEIN DJLA"/>
    <property type="match status" value="1"/>
</dbReference>
<dbReference type="Gene3D" id="1.10.287.110">
    <property type="entry name" value="DnaJ domain"/>
    <property type="match status" value="1"/>
</dbReference>
<dbReference type="SUPFAM" id="SSF46565">
    <property type="entry name" value="Chaperone J-domain"/>
    <property type="match status" value="1"/>
</dbReference>
<accession>A0A6A6S403</accession>
<name>A0A6A6S403_9PLEO</name>
<dbReference type="CDD" id="cd06257">
    <property type="entry name" value="DnaJ"/>
    <property type="match status" value="1"/>
</dbReference>
<evidence type="ECO:0000313" key="3">
    <source>
        <dbReference type="EMBL" id="KAF2642325.1"/>
    </source>
</evidence>
<protein>
    <submittedName>
        <fullName evidence="3">DnaJ-domain-containing protein</fullName>
    </submittedName>
</protein>
<dbReference type="Pfam" id="PF00226">
    <property type="entry name" value="DnaJ"/>
    <property type="match status" value="1"/>
</dbReference>
<dbReference type="OrthoDB" id="10250354at2759"/>
<dbReference type="SMART" id="SM00271">
    <property type="entry name" value="DnaJ"/>
    <property type="match status" value="1"/>
</dbReference>